<evidence type="ECO:0000313" key="1">
    <source>
        <dbReference type="EMBL" id="SVD61539.1"/>
    </source>
</evidence>
<proteinExistence type="predicted"/>
<reference evidence="1" key="1">
    <citation type="submission" date="2018-05" db="EMBL/GenBank/DDBJ databases">
        <authorList>
            <person name="Lanie J.A."/>
            <person name="Ng W.-L."/>
            <person name="Kazmierczak K.M."/>
            <person name="Andrzejewski T.M."/>
            <person name="Davidsen T.M."/>
            <person name="Wayne K.J."/>
            <person name="Tettelin H."/>
            <person name="Glass J.I."/>
            <person name="Rusch D."/>
            <person name="Podicherti R."/>
            <person name="Tsui H.-C.T."/>
            <person name="Winkler M.E."/>
        </authorList>
    </citation>
    <scope>NUCLEOTIDE SEQUENCE</scope>
</reference>
<accession>A0A382WSD8</accession>
<name>A0A382WSD8_9ZZZZ</name>
<dbReference type="EMBL" id="UINC01162019">
    <property type="protein sequence ID" value="SVD61539.1"/>
    <property type="molecule type" value="Genomic_DNA"/>
</dbReference>
<dbReference type="AlphaFoldDB" id="A0A382WSD8"/>
<gene>
    <name evidence="1" type="ORF">METZ01_LOCUS414393</name>
</gene>
<protein>
    <submittedName>
        <fullName evidence="1">Uncharacterized protein</fullName>
    </submittedName>
</protein>
<organism evidence="1">
    <name type="scientific">marine metagenome</name>
    <dbReference type="NCBI Taxonomy" id="408172"/>
    <lineage>
        <taxon>unclassified sequences</taxon>
        <taxon>metagenomes</taxon>
        <taxon>ecological metagenomes</taxon>
    </lineage>
</organism>
<sequence length="76" mass="8742">MIQEYGVDLLVVSALDPNNTRHKVEVFRGMEEFQYLSIPPRQRPDHRATVILGDTKNEAIQRAKDYINGQLPLMGF</sequence>